<evidence type="ECO:0000256" key="8">
    <source>
        <dbReference type="ARBA" id="ARBA00023027"/>
    </source>
</evidence>
<dbReference type="SUPFAM" id="SSF55811">
    <property type="entry name" value="Nudix"/>
    <property type="match status" value="1"/>
</dbReference>
<organism evidence="12 13">
    <name type="scientific">Rothia amarae</name>
    <dbReference type="NCBI Taxonomy" id="169480"/>
    <lineage>
        <taxon>Bacteria</taxon>
        <taxon>Bacillati</taxon>
        <taxon>Actinomycetota</taxon>
        <taxon>Actinomycetes</taxon>
        <taxon>Micrococcales</taxon>
        <taxon>Micrococcaceae</taxon>
        <taxon>Rothia</taxon>
    </lineage>
</organism>
<protein>
    <recommendedName>
        <fullName evidence="4">NAD(+) diphosphatase</fullName>
        <ecNumber evidence="4">3.6.1.22</ecNumber>
    </recommendedName>
</protein>
<dbReference type="RefSeq" id="WP_068171353.1">
    <property type="nucleotide sequence ID" value="NZ_CP061538.1"/>
</dbReference>
<dbReference type="PANTHER" id="PTHR42904:SF6">
    <property type="entry name" value="NAD-CAPPED RNA HYDROLASE NUDT12"/>
    <property type="match status" value="1"/>
</dbReference>
<name>A0A7H2BLM0_9MICC</name>
<dbReference type="InterPro" id="IPR050241">
    <property type="entry name" value="NAD-cap_RNA_hydrolase_NudC"/>
</dbReference>
<keyword evidence="8" id="KW-0520">NAD</keyword>
<dbReference type="InterPro" id="IPR049734">
    <property type="entry name" value="NudC-like_C"/>
</dbReference>
<dbReference type="NCBIfam" id="NF001299">
    <property type="entry name" value="PRK00241.1"/>
    <property type="match status" value="1"/>
</dbReference>
<comment type="catalytic activity">
    <reaction evidence="9">
        <text>a 5'-end NAD(+)-phospho-ribonucleoside in mRNA + H2O = a 5'-end phospho-adenosine-phospho-ribonucleoside in mRNA + beta-nicotinamide D-ribonucleotide + 2 H(+)</text>
        <dbReference type="Rhea" id="RHEA:60876"/>
        <dbReference type="Rhea" id="RHEA-COMP:15698"/>
        <dbReference type="Rhea" id="RHEA-COMP:15719"/>
        <dbReference type="ChEBI" id="CHEBI:14649"/>
        <dbReference type="ChEBI" id="CHEBI:15377"/>
        <dbReference type="ChEBI" id="CHEBI:15378"/>
        <dbReference type="ChEBI" id="CHEBI:144029"/>
        <dbReference type="ChEBI" id="CHEBI:144051"/>
    </reaction>
    <physiologicalReaction direction="left-to-right" evidence="9">
        <dbReference type="Rhea" id="RHEA:60877"/>
    </physiologicalReaction>
</comment>
<dbReference type="InterPro" id="IPR020084">
    <property type="entry name" value="NUDIX_hydrolase_CS"/>
</dbReference>
<dbReference type="GO" id="GO:0006742">
    <property type="term" value="P:NADP+ catabolic process"/>
    <property type="evidence" value="ECO:0007669"/>
    <property type="project" value="TreeGrafter"/>
</dbReference>
<feature type="domain" description="Nudix hydrolase" evidence="11">
    <location>
        <begin position="231"/>
        <end position="359"/>
    </location>
</feature>
<dbReference type="GO" id="GO:0046872">
    <property type="term" value="F:metal ion binding"/>
    <property type="evidence" value="ECO:0007669"/>
    <property type="project" value="UniProtKB-KW"/>
</dbReference>
<evidence type="ECO:0000256" key="3">
    <source>
        <dbReference type="ARBA" id="ARBA00009595"/>
    </source>
</evidence>
<evidence type="ECO:0000256" key="7">
    <source>
        <dbReference type="ARBA" id="ARBA00022842"/>
    </source>
</evidence>
<dbReference type="PANTHER" id="PTHR42904">
    <property type="entry name" value="NUDIX HYDROLASE, NUDC SUBFAMILY"/>
    <property type="match status" value="1"/>
</dbReference>
<keyword evidence="7" id="KW-0460">Magnesium</keyword>
<evidence type="ECO:0000256" key="10">
    <source>
        <dbReference type="SAM" id="MobiDB-lite"/>
    </source>
</evidence>
<dbReference type="GO" id="GO:0035529">
    <property type="term" value="F:NADH pyrophosphatase activity"/>
    <property type="evidence" value="ECO:0007669"/>
    <property type="project" value="TreeGrafter"/>
</dbReference>
<evidence type="ECO:0000259" key="11">
    <source>
        <dbReference type="PROSITE" id="PS51462"/>
    </source>
</evidence>
<gene>
    <name evidence="12" type="primary">nudC</name>
    <name evidence="12" type="ORF">IDM48_03945</name>
</gene>
<dbReference type="Gene3D" id="3.90.79.20">
    <property type="match status" value="1"/>
</dbReference>
<evidence type="ECO:0000256" key="2">
    <source>
        <dbReference type="ARBA" id="ARBA00001947"/>
    </source>
</evidence>
<evidence type="ECO:0000256" key="4">
    <source>
        <dbReference type="ARBA" id="ARBA00012381"/>
    </source>
</evidence>
<dbReference type="CDD" id="cd03429">
    <property type="entry name" value="NUDIX_NADH_pyrophosphatase_Nudt13"/>
    <property type="match status" value="1"/>
</dbReference>
<keyword evidence="13" id="KW-1185">Reference proteome</keyword>
<dbReference type="KEGG" id="rama:IDM48_03945"/>
<keyword evidence="6 12" id="KW-0378">Hydrolase</keyword>
<dbReference type="InterPro" id="IPR015797">
    <property type="entry name" value="NUDIX_hydrolase-like_dom_sf"/>
</dbReference>
<dbReference type="Pfam" id="PF00293">
    <property type="entry name" value="NUDIX"/>
    <property type="match status" value="1"/>
</dbReference>
<dbReference type="AlphaFoldDB" id="A0A7H2BLM0"/>
<evidence type="ECO:0000256" key="6">
    <source>
        <dbReference type="ARBA" id="ARBA00022801"/>
    </source>
</evidence>
<proteinExistence type="inferred from homology"/>
<dbReference type="PROSITE" id="PS00893">
    <property type="entry name" value="NUDIX_BOX"/>
    <property type="match status" value="1"/>
</dbReference>
<dbReference type="Proteomes" id="UP000516421">
    <property type="component" value="Chromosome"/>
</dbReference>
<evidence type="ECO:0000313" key="12">
    <source>
        <dbReference type="EMBL" id="QNV40566.1"/>
    </source>
</evidence>
<dbReference type="InterPro" id="IPR000086">
    <property type="entry name" value="NUDIX_hydrolase_dom"/>
</dbReference>
<comment type="cofactor">
    <cofactor evidence="1">
        <name>Mg(2+)</name>
        <dbReference type="ChEBI" id="CHEBI:18420"/>
    </cofactor>
</comment>
<dbReference type="GO" id="GO:0019677">
    <property type="term" value="P:NAD+ catabolic process"/>
    <property type="evidence" value="ECO:0007669"/>
    <property type="project" value="TreeGrafter"/>
</dbReference>
<comment type="cofactor">
    <cofactor evidence="2">
        <name>Zn(2+)</name>
        <dbReference type="ChEBI" id="CHEBI:29105"/>
    </cofactor>
</comment>
<reference evidence="12 13" key="1">
    <citation type="submission" date="2020-09" db="EMBL/GenBank/DDBJ databases">
        <title>Investigation of environmental microbe.</title>
        <authorList>
            <person name="Ou Y."/>
            <person name="Kang Q."/>
        </authorList>
    </citation>
    <scope>NUCLEOTIDE SEQUENCE [LARGE SCALE GENOMIC DNA]</scope>
    <source>
        <strain evidence="12 13">KJZ-9</strain>
    </source>
</reference>
<keyword evidence="5" id="KW-0479">Metal-binding</keyword>
<dbReference type="Gene3D" id="3.90.79.10">
    <property type="entry name" value="Nucleoside Triphosphate Pyrophosphohydrolase"/>
    <property type="match status" value="1"/>
</dbReference>
<dbReference type="GO" id="GO:0005829">
    <property type="term" value="C:cytosol"/>
    <property type="evidence" value="ECO:0007669"/>
    <property type="project" value="TreeGrafter"/>
</dbReference>
<feature type="region of interest" description="Disordered" evidence="10">
    <location>
        <begin position="1"/>
        <end position="42"/>
    </location>
</feature>
<evidence type="ECO:0000256" key="5">
    <source>
        <dbReference type="ARBA" id="ARBA00022723"/>
    </source>
</evidence>
<dbReference type="EMBL" id="CP061538">
    <property type="protein sequence ID" value="QNV40566.1"/>
    <property type="molecule type" value="Genomic_DNA"/>
</dbReference>
<feature type="compositionally biased region" description="Polar residues" evidence="10">
    <location>
        <begin position="1"/>
        <end position="17"/>
    </location>
</feature>
<dbReference type="PROSITE" id="PS51462">
    <property type="entry name" value="NUDIX"/>
    <property type="match status" value="1"/>
</dbReference>
<accession>A0A7H2BLM0</accession>
<evidence type="ECO:0000313" key="13">
    <source>
        <dbReference type="Proteomes" id="UP000516421"/>
    </source>
</evidence>
<evidence type="ECO:0000256" key="9">
    <source>
        <dbReference type="ARBA" id="ARBA00023679"/>
    </source>
</evidence>
<evidence type="ECO:0000256" key="1">
    <source>
        <dbReference type="ARBA" id="ARBA00001946"/>
    </source>
</evidence>
<dbReference type="EC" id="3.6.1.22" evidence="4"/>
<sequence>MKQESNPIFEENSTNSREPGESIAPLGYLPLTGTRPRMEGENRARPGFLSQLVEDFLGAEKSQKEPVLVAVEGHEILVDETSKPLQLNASMIKAEVLRHWVAEPQRQADVIFIGRTREGSAVLALTGNWEYFCDFKTEHLNLLGPDGEQRAPRDVLASHAEGHWQSVHELAEHVANSQDAELKIWLELAGAAVALNNWHRGAAYDPATGQETVVAQAGWSRVNSAGREIFPRTDPAVITAVTATFDGEERILLGQARAWGKNRFSTFAGFIEAGESAENAVQRELLEECNGEVDSLQYLGSQPWPFPRSLMLGYRAEISNPHQVQADGEEIETVRWFTAHELKTAHSSGEIKLPSRASISRMLIENFLGEPLA</sequence>
<comment type="similarity">
    <text evidence="3">Belongs to the Nudix hydrolase family. NudC subfamily.</text>
</comment>